<organism evidence="5 6">
    <name type="scientific">Providencia rustigianii</name>
    <dbReference type="NCBI Taxonomy" id="158850"/>
    <lineage>
        <taxon>Bacteria</taxon>
        <taxon>Pseudomonadati</taxon>
        <taxon>Pseudomonadota</taxon>
        <taxon>Gammaproteobacteria</taxon>
        <taxon>Enterobacterales</taxon>
        <taxon>Morganellaceae</taxon>
        <taxon>Providencia</taxon>
    </lineage>
</organism>
<keyword evidence="1 5" id="KW-0808">Transferase</keyword>
<dbReference type="Pfam" id="PF08545">
    <property type="entry name" value="ACP_syn_III"/>
    <property type="match status" value="1"/>
</dbReference>
<dbReference type="PANTHER" id="PTHR34069:SF2">
    <property type="entry name" value="BETA-KETOACYL-[ACYL-CARRIER-PROTEIN] SYNTHASE III"/>
    <property type="match status" value="1"/>
</dbReference>
<dbReference type="GO" id="GO:0004315">
    <property type="term" value="F:3-oxoacyl-[acyl-carrier-protein] synthase activity"/>
    <property type="evidence" value="ECO:0007669"/>
    <property type="project" value="InterPro"/>
</dbReference>
<dbReference type="InterPro" id="IPR016039">
    <property type="entry name" value="Thiolase-like"/>
</dbReference>
<dbReference type="EC" id="2.3.1.180" evidence="5"/>
<evidence type="ECO:0000256" key="1">
    <source>
        <dbReference type="ARBA" id="ARBA00022679"/>
    </source>
</evidence>
<dbReference type="OrthoDB" id="9815506at2"/>
<evidence type="ECO:0000313" key="6">
    <source>
        <dbReference type="Proteomes" id="UP000255129"/>
    </source>
</evidence>
<dbReference type="AlphaFoldDB" id="A0A379G7G9"/>
<dbReference type="EMBL" id="UGUA01000002">
    <property type="protein sequence ID" value="SUC36897.1"/>
    <property type="molecule type" value="Genomic_DNA"/>
</dbReference>
<dbReference type="GO" id="GO:0033818">
    <property type="term" value="F:beta-ketoacyl-acyl-carrier-protein synthase III activity"/>
    <property type="evidence" value="ECO:0007669"/>
    <property type="project" value="UniProtKB-EC"/>
</dbReference>
<gene>
    <name evidence="5" type="primary">fabH_2</name>
    <name evidence="5" type="ORF">NCTC12026_03340</name>
</gene>
<dbReference type="Proteomes" id="UP000255129">
    <property type="component" value="Unassembled WGS sequence"/>
</dbReference>
<dbReference type="Pfam" id="PF08541">
    <property type="entry name" value="ACP_syn_III_C"/>
    <property type="match status" value="1"/>
</dbReference>
<proteinExistence type="predicted"/>
<reference evidence="5 6" key="1">
    <citation type="submission" date="2018-06" db="EMBL/GenBank/DDBJ databases">
        <authorList>
            <consortium name="Pathogen Informatics"/>
            <person name="Doyle S."/>
        </authorList>
    </citation>
    <scope>NUCLEOTIDE SEQUENCE [LARGE SCALE GENOMIC DNA]</scope>
    <source>
        <strain evidence="5 6">NCTC12026</strain>
    </source>
</reference>
<dbReference type="InterPro" id="IPR013747">
    <property type="entry name" value="ACP_syn_III_C"/>
</dbReference>
<accession>A0A379G7G9</accession>
<keyword evidence="2 5" id="KW-0012">Acyltransferase</keyword>
<evidence type="ECO:0000313" key="5">
    <source>
        <dbReference type="EMBL" id="SUC36897.1"/>
    </source>
</evidence>
<sequence>MLNSTSLVPLKIVASGVALPSQQVLSTELDKRLNKSNGYVEKRSGIRWRYHASNTDSQAELAAAAIQDALIRQNIAPSSIDALICASAIPVQALPCSAAHILSCSSLLSGIACFDINASCVSYLSALQVSAGLLATNQYQRIAIVSADIASRGIDWEHEESSLIFGDGAACTIVERGDGHSGILSFRLETYPEGLDLCEIRAGGTRCNPRSGMQESDFLFHMKGKPLFKMASAMVEDFMQRILSEAGVSLSQIDTVVPHQASHLSLEHMRKRLGVTPAQLVDIYATRGNQVAASIPSALHEAIITDRFYGKSLVMLVGTAAGLALSAMVIVP</sequence>
<evidence type="ECO:0000259" key="3">
    <source>
        <dbReference type="Pfam" id="PF08541"/>
    </source>
</evidence>
<dbReference type="CDD" id="cd00830">
    <property type="entry name" value="KAS_III"/>
    <property type="match status" value="1"/>
</dbReference>
<dbReference type="RefSeq" id="WP_006814349.1">
    <property type="nucleotide sequence ID" value="NZ_AP018946.1"/>
</dbReference>
<dbReference type="PANTHER" id="PTHR34069">
    <property type="entry name" value="3-OXOACYL-[ACYL-CARRIER-PROTEIN] SYNTHASE 3"/>
    <property type="match status" value="1"/>
</dbReference>
<dbReference type="GO" id="GO:0044550">
    <property type="term" value="P:secondary metabolite biosynthetic process"/>
    <property type="evidence" value="ECO:0007669"/>
    <property type="project" value="TreeGrafter"/>
</dbReference>
<dbReference type="Gene3D" id="3.40.47.10">
    <property type="match status" value="1"/>
</dbReference>
<evidence type="ECO:0000259" key="4">
    <source>
        <dbReference type="Pfam" id="PF08545"/>
    </source>
</evidence>
<evidence type="ECO:0000256" key="2">
    <source>
        <dbReference type="ARBA" id="ARBA00023315"/>
    </source>
</evidence>
<protein>
    <submittedName>
        <fullName evidence="5">3-oxoacyl-[acyl-carrier-protein] synthase 3</fullName>
        <ecNumber evidence="5">2.3.1.180</ecNumber>
    </submittedName>
</protein>
<dbReference type="InterPro" id="IPR013751">
    <property type="entry name" value="ACP_syn_III_N"/>
</dbReference>
<feature type="domain" description="Beta-ketoacyl-[acyl-carrier-protein] synthase III N-terminal" evidence="4">
    <location>
        <begin position="114"/>
        <end position="191"/>
    </location>
</feature>
<feature type="domain" description="Beta-ketoacyl-[acyl-carrier-protein] synthase III C-terminal" evidence="3">
    <location>
        <begin position="243"/>
        <end position="330"/>
    </location>
</feature>
<dbReference type="GO" id="GO:0006633">
    <property type="term" value="P:fatty acid biosynthetic process"/>
    <property type="evidence" value="ECO:0007669"/>
    <property type="project" value="InterPro"/>
</dbReference>
<dbReference type="SUPFAM" id="SSF53901">
    <property type="entry name" value="Thiolase-like"/>
    <property type="match status" value="1"/>
</dbReference>
<name>A0A379G7G9_9GAMM</name>